<evidence type="ECO:0000256" key="1">
    <source>
        <dbReference type="SAM" id="Phobius"/>
    </source>
</evidence>
<feature type="transmembrane region" description="Helical" evidence="1">
    <location>
        <begin position="70"/>
        <end position="88"/>
    </location>
</feature>
<accession>A0A401XJP3</accession>
<dbReference type="AlphaFoldDB" id="A0A401XJP3"/>
<feature type="transmembrane region" description="Helical" evidence="1">
    <location>
        <begin position="40"/>
        <end position="64"/>
    </location>
</feature>
<keyword evidence="1" id="KW-0812">Transmembrane</keyword>
<evidence type="ECO:0008006" key="4">
    <source>
        <dbReference type="Google" id="ProtNLM"/>
    </source>
</evidence>
<dbReference type="EMBL" id="BHZE01000005">
    <property type="protein sequence ID" value="GCD77203.1"/>
    <property type="molecule type" value="Genomic_DNA"/>
</dbReference>
<evidence type="ECO:0000313" key="3">
    <source>
        <dbReference type="Proteomes" id="UP000286715"/>
    </source>
</evidence>
<sequence>MVDSGSVLKNSRLDFWPYVILIGFLFITLFGLMAKVTQEYGVAVVSVAVKMSLAIPVVFSLVYFQERLSILNGVGILLAFPALLLSVVNTSGSNGRVQIGFMPIVLFIGSGILDALLKYVQQVHLTEETSALFSALCFGSAFVFGAATLIGRRILKGDTLMDMRSFIGGIALGIPNYGSIYFLVRALQLPGMDGSRAFPINNMGIVILSALVSVLIFKEKITTAKRLSIFLAVTAIVLMSGV</sequence>
<organism evidence="2 3">
    <name type="scientific">Thermaurantimonas aggregans</name>
    <dbReference type="NCBI Taxonomy" id="2173829"/>
    <lineage>
        <taxon>Bacteria</taxon>
        <taxon>Pseudomonadati</taxon>
        <taxon>Bacteroidota</taxon>
        <taxon>Flavobacteriia</taxon>
        <taxon>Flavobacteriales</taxon>
        <taxon>Schleiferiaceae</taxon>
        <taxon>Thermaurantimonas</taxon>
    </lineage>
</organism>
<feature type="transmembrane region" description="Helical" evidence="1">
    <location>
        <begin position="163"/>
        <end position="184"/>
    </location>
</feature>
<dbReference type="Proteomes" id="UP000286715">
    <property type="component" value="Unassembled WGS sequence"/>
</dbReference>
<feature type="transmembrane region" description="Helical" evidence="1">
    <location>
        <begin position="132"/>
        <end position="151"/>
    </location>
</feature>
<keyword evidence="1" id="KW-0472">Membrane</keyword>
<keyword evidence="1" id="KW-1133">Transmembrane helix</keyword>
<feature type="transmembrane region" description="Helical" evidence="1">
    <location>
        <begin position="196"/>
        <end position="217"/>
    </location>
</feature>
<keyword evidence="3" id="KW-1185">Reference proteome</keyword>
<dbReference type="SUPFAM" id="SSF103481">
    <property type="entry name" value="Multidrug resistance efflux transporter EmrE"/>
    <property type="match status" value="2"/>
</dbReference>
<evidence type="ECO:0000313" key="2">
    <source>
        <dbReference type="EMBL" id="GCD77203.1"/>
    </source>
</evidence>
<dbReference type="InterPro" id="IPR037185">
    <property type="entry name" value="EmrE-like"/>
</dbReference>
<gene>
    <name evidence="2" type="ORF">JCM31826_06850</name>
</gene>
<dbReference type="Gene3D" id="1.10.3730.20">
    <property type="match status" value="1"/>
</dbReference>
<feature type="transmembrane region" description="Helical" evidence="1">
    <location>
        <begin position="100"/>
        <end position="120"/>
    </location>
</feature>
<name>A0A401XJP3_9FLAO</name>
<reference evidence="2 3" key="1">
    <citation type="submission" date="2018-11" db="EMBL/GenBank/DDBJ databases">
        <title>Schleiferia aggregans sp. nov., a moderately thermophilic heterotrophic bacterium isolated from microbial mats at a terrestrial hot spring.</title>
        <authorList>
            <person name="Iino T."/>
            <person name="Ohkuma M."/>
            <person name="Haruta S."/>
        </authorList>
    </citation>
    <scope>NUCLEOTIDE SEQUENCE [LARGE SCALE GENOMIC DNA]</scope>
    <source>
        <strain evidence="2 3">LA</strain>
    </source>
</reference>
<feature type="transmembrane region" description="Helical" evidence="1">
    <location>
        <begin position="15"/>
        <end position="33"/>
    </location>
</feature>
<comment type="caution">
    <text evidence="2">The sequence shown here is derived from an EMBL/GenBank/DDBJ whole genome shotgun (WGS) entry which is preliminary data.</text>
</comment>
<proteinExistence type="predicted"/>
<protein>
    <recommendedName>
        <fullName evidence="4">EamA domain-containing protein</fullName>
    </recommendedName>
</protein>